<keyword evidence="4" id="KW-1185">Reference proteome</keyword>
<name>A0A1H3WW65_9BACT</name>
<dbReference type="InterPro" id="IPR036291">
    <property type="entry name" value="NAD(P)-bd_dom_sf"/>
</dbReference>
<dbReference type="PRINTS" id="PR00081">
    <property type="entry name" value="GDHRDH"/>
</dbReference>
<protein>
    <submittedName>
        <fullName evidence="3">NAD(P)-dependent dehydrogenase, short-chain alcohol dehydrogenase family</fullName>
    </submittedName>
</protein>
<dbReference type="Proteomes" id="UP000199656">
    <property type="component" value="Unassembled WGS sequence"/>
</dbReference>
<comment type="similarity">
    <text evidence="1">Belongs to the short-chain dehydrogenases/reductases (SDR) family.</text>
</comment>
<dbReference type="CDD" id="cd11731">
    <property type="entry name" value="Lin1944_like_SDR_c"/>
    <property type="match status" value="1"/>
</dbReference>
<dbReference type="AlphaFoldDB" id="A0A1H3WW65"/>
<dbReference type="Gene3D" id="3.40.50.720">
    <property type="entry name" value="NAD(P)-binding Rossmann-like Domain"/>
    <property type="match status" value="1"/>
</dbReference>
<dbReference type="InterPro" id="IPR002347">
    <property type="entry name" value="SDR_fam"/>
</dbReference>
<organism evidence="3 4">
    <name type="scientific">Chitinophaga terrae</name>
    <name type="common">ex Kim and Jung 2007</name>
    <dbReference type="NCBI Taxonomy" id="408074"/>
    <lineage>
        <taxon>Bacteria</taxon>
        <taxon>Pseudomonadati</taxon>
        <taxon>Bacteroidota</taxon>
        <taxon>Chitinophagia</taxon>
        <taxon>Chitinophagales</taxon>
        <taxon>Chitinophagaceae</taxon>
        <taxon>Chitinophaga</taxon>
    </lineage>
</organism>
<dbReference type="Pfam" id="PF13561">
    <property type="entry name" value="adh_short_C2"/>
    <property type="match status" value="1"/>
</dbReference>
<keyword evidence="2" id="KW-0560">Oxidoreductase</keyword>
<dbReference type="InterPro" id="IPR051122">
    <property type="entry name" value="SDR_DHRS6-like"/>
</dbReference>
<dbReference type="PANTHER" id="PTHR43477:SF1">
    <property type="entry name" value="DIHYDROANTICAPSIN 7-DEHYDROGENASE"/>
    <property type="match status" value="1"/>
</dbReference>
<dbReference type="GO" id="GO:0016491">
    <property type="term" value="F:oxidoreductase activity"/>
    <property type="evidence" value="ECO:0007669"/>
    <property type="project" value="UniProtKB-KW"/>
</dbReference>
<sequence>MSNENKSLQNKEVVIMGATSGIGLAVALAAAKEGAIVKIASSNQQRINNTLALLPASASGYVVDLSSEQQIKTFFEQAGAFDHLVYTAGENIRIGKIAATDIDRAKEYLNIRYWGAVAAVKYGSQLIREKGSITLTSGIASQRPGSGWALGAGICGAMEGFCRAMAVELAPVRVNIVSPGIVRTNLWNSLEADERTALYSQAGNSLLVKRVGEAEDLAKTYIYLMTQEYCTGQTLVVDGGGVLV</sequence>
<dbReference type="RefSeq" id="WP_089757459.1">
    <property type="nucleotide sequence ID" value="NZ_BKAT01000015.1"/>
</dbReference>
<proteinExistence type="inferred from homology"/>
<dbReference type="SUPFAM" id="SSF51735">
    <property type="entry name" value="NAD(P)-binding Rossmann-fold domains"/>
    <property type="match status" value="1"/>
</dbReference>
<evidence type="ECO:0000256" key="2">
    <source>
        <dbReference type="ARBA" id="ARBA00023002"/>
    </source>
</evidence>
<evidence type="ECO:0000313" key="4">
    <source>
        <dbReference type="Proteomes" id="UP000199656"/>
    </source>
</evidence>
<dbReference type="PANTHER" id="PTHR43477">
    <property type="entry name" value="DIHYDROANTICAPSIN 7-DEHYDROGENASE"/>
    <property type="match status" value="1"/>
</dbReference>
<evidence type="ECO:0000256" key="1">
    <source>
        <dbReference type="ARBA" id="ARBA00006484"/>
    </source>
</evidence>
<accession>A0A1H3WW65</accession>
<dbReference type="STRING" id="408074.SAMN05660909_00074"/>
<reference evidence="4" key="1">
    <citation type="submission" date="2016-10" db="EMBL/GenBank/DDBJ databases">
        <authorList>
            <person name="Varghese N."/>
            <person name="Submissions S."/>
        </authorList>
    </citation>
    <scope>NUCLEOTIDE SEQUENCE [LARGE SCALE GENOMIC DNA]</scope>
    <source>
        <strain evidence="4">DSM 23920</strain>
    </source>
</reference>
<evidence type="ECO:0000313" key="3">
    <source>
        <dbReference type="EMBL" id="SDZ90572.1"/>
    </source>
</evidence>
<dbReference type="OrthoDB" id="9806974at2"/>
<dbReference type="EMBL" id="FNRL01000001">
    <property type="protein sequence ID" value="SDZ90572.1"/>
    <property type="molecule type" value="Genomic_DNA"/>
</dbReference>
<gene>
    <name evidence="3" type="ORF">SAMN05660909_00074</name>
</gene>